<organism evidence="1 2">
    <name type="scientific">Trichonephila clavata</name>
    <name type="common">Joro spider</name>
    <name type="synonym">Nephila clavata</name>
    <dbReference type="NCBI Taxonomy" id="2740835"/>
    <lineage>
        <taxon>Eukaryota</taxon>
        <taxon>Metazoa</taxon>
        <taxon>Ecdysozoa</taxon>
        <taxon>Arthropoda</taxon>
        <taxon>Chelicerata</taxon>
        <taxon>Arachnida</taxon>
        <taxon>Araneae</taxon>
        <taxon>Araneomorphae</taxon>
        <taxon>Entelegynae</taxon>
        <taxon>Araneoidea</taxon>
        <taxon>Nephilidae</taxon>
        <taxon>Trichonephila</taxon>
    </lineage>
</organism>
<dbReference type="Proteomes" id="UP000887116">
    <property type="component" value="Unassembled WGS sequence"/>
</dbReference>
<accession>A0A8X6FD79</accession>
<dbReference type="OrthoDB" id="8300214at2759"/>
<reference evidence="1" key="1">
    <citation type="submission" date="2020-07" db="EMBL/GenBank/DDBJ databases">
        <title>Multicomponent nature underlies the extraordinary mechanical properties of spider dragline silk.</title>
        <authorList>
            <person name="Kono N."/>
            <person name="Nakamura H."/>
            <person name="Mori M."/>
            <person name="Yoshida Y."/>
            <person name="Ohtoshi R."/>
            <person name="Malay A.D."/>
            <person name="Moran D.A.P."/>
            <person name="Tomita M."/>
            <person name="Numata K."/>
            <person name="Arakawa K."/>
        </authorList>
    </citation>
    <scope>NUCLEOTIDE SEQUENCE</scope>
</reference>
<proteinExistence type="predicted"/>
<dbReference type="InterPro" id="IPR029063">
    <property type="entry name" value="SAM-dependent_MTases_sf"/>
</dbReference>
<dbReference type="SUPFAM" id="SSF53335">
    <property type="entry name" value="S-adenosyl-L-methionine-dependent methyltransferases"/>
    <property type="match status" value="1"/>
</dbReference>
<comment type="caution">
    <text evidence="1">The sequence shown here is derived from an EMBL/GenBank/DDBJ whole genome shotgun (WGS) entry which is preliminary data.</text>
</comment>
<dbReference type="EMBL" id="BMAO01001951">
    <property type="protein sequence ID" value="GFQ77108.1"/>
    <property type="molecule type" value="Genomic_DNA"/>
</dbReference>
<evidence type="ECO:0000313" key="2">
    <source>
        <dbReference type="Proteomes" id="UP000887116"/>
    </source>
</evidence>
<dbReference type="Gene3D" id="3.40.50.150">
    <property type="entry name" value="Vaccinia Virus protein VP39"/>
    <property type="match status" value="1"/>
</dbReference>
<protein>
    <submittedName>
        <fullName evidence="1">Uncharacterized protein</fullName>
    </submittedName>
</protein>
<gene>
    <name evidence="1" type="ORF">TNCT_542271</name>
</gene>
<sequence length="222" mass="26087">MDTNQTLEAAVDFIIKLKNEFNWQILSRDTIMDIRCGETYYCSQAIVNLFPDFKWLIAINNADIFRWRSRENKHFENLHKSNIKFVVTDIENSNFYEHYIDSVDKIVSKNVLYHWSNFVDYSKPMPPYFPSKDQEEYYRAEMETLGCRDVHAVTKSIPCSYSSDEECLGEILKIVDDLINIPPRLRKEFEEDCLDIFKGLVGCIDGGPITFNIIELFLHIVK</sequence>
<keyword evidence="2" id="KW-1185">Reference proteome</keyword>
<name>A0A8X6FD79_TRICU</name>
<dbReference type="AlphaFoldDB" id="A0A8X6FD79"/>
<evidence type="ECO:0000313" key="1">
    <source>
        <dbReference type="EMBL" id="GFQ77108.1"/>
    </source>
</evidence>